<accession>A0ABY1REB5</accession>
<dbReference type="EMBL" id="FXWJ01000004">
    <property type="protein sequence ID" value="SMQ72340.1"/>
    <property type="molecule type" value="Genomic_DNA"/>
</dbReference>
<dbReference type="RefSeq" id="WP_086474397.1">
    <property type="nucleotide sequence ID" value="NZ_FXWJ01000004.1"/>
</dbReference>
<evidence type="ECO:0000313" key="2">
    <source>
        <dbReference type="Proteomes" id="UP000194464"/>
    </source>
</evidence>
<gene>
    <name evidence="1" type="ORF">SAMN06295909_2637</name>
</gene>
<organism evidence="1 2">
    <name type="scientific">Plantibacter elymi</name>
    <name type="common">nom. nud.</name>
    <dbReference type="NCBI Taxonomy" id="199708"/>
    <lineage>
        <taxon>Bacteria</taxon>
        <taxon>Bacillati</taxon>
        <taxon>Actinomycetota</taxon>
        <taxon>Actinomycetes</taxon>
        <taxon>Micrococcales</taxon>
        <taxon>Microbacteriaceae</taxon>
        <taxon>Plantibacter</taxon>
    </lineage>
</organism>
<dbReference type="Proteomes" id="UP000194464">
    <property type="component" value="Unassembled WGS sequence"/>
</dbReference>
<keyword evidence="2" id="KW-1185">Reference proteome</keyword>
<evidence type="ECO:0000313" key="1">
    <source>
        <dbReference type="EMBL" id="SMQ72340.1"/>
    </source>
</evidence>
<comment type="caution">
    <text evidence="1">The sequence shown here is derived from an EMBL/GenBank/DDBJ whole genome shotgun (WGS) entry which is preliminary data.</text>
</comment>
<proteinExistence type="predicted"/>
<evidence type="ECO:0008006" key="3">
    <source>
        <dbReference type="Google" id="ProtNLM"/>
    </source>
</evidence>
<reference evidence="1 2" key="1">
    <citation type="submission" date="2017-04" db="EMBL/GenBank/DDBJ databases">
        <authorList>
            <person name="Varghese N."/>
            <person name="Submissions S."/>
        </authorList>
    </citation>
    <scope>NUCLEOTIDE SEQUENCE [LARGE SCALE GENOMIC DNA]</scope>
    <source>
        <strain evidence="1 2">VKM Ac-1784</strain>
    </source>
</reference>
<protein>
    <recommendedName>
        <fullName evidence="3">ATP-binding protein</fullName>
    </recommendedName>
</protein>
<name>A0ABY1REB5_9MICO</name>
<sequence length="477" mass="51615">MAPQRDPASVLDLAHAPLGELAATRLVEAAAQHGDLAERHYLELKGPSDLSSKVSLQKVAKFILGAANRMPDRAAEAFEGYGVMIVGVTVNGAEGVPPVEMLTLAKIIQPILGADGPRWDIVRVAAVEPSRQVVLILVDPPRIGQPPFVCRSSGEGLQDGRVYCRADGETREPTSAEWDQLMRRGAAAAASPVEMDVSVLGNVTWIGVDDERTVDEFIDVTRRKLIDALPMSPKESEPLLPSSVAEVVNASVGLSRLVDQMQSSLLSTVEPEARSEKDYREQIDSWASAFRDAWPEAVVQFARHSLPSNEVSVQNETHTFLHDVELTIHLAGAVTTLEPAYEAGNEPGWADIGLPHPPRVWGPVRRDLHSQFSAITYPMPTLPFMSSPAAPPSLTSWSDGGSVDVGVTIGDLRPEARFASADGESILVVHQRTAGPILGTWRATVRGYNEVFTGSLHVDVADDSDLTDRMRDFLGLR</sequence>